<keyword evidence="2" id="KW-0732">Signal</keyword>
<accession>A0A7T1T719</accession>
<sequence length="191" mass="20569">MRYRTATTALATLLLTAGCSSNGSSSADPEQAKPRAAAEDKPSPTASKPQQPTKLGVTWRWKNDEDPEFGDLAGSITAISYKQPISGVYPPDQPGEEWGRLMVKMCVTKGDVNVSQFPWHVAYDDGTRIEVTGNSGGDFPRPEFPMDATVKPGDCARGGIMFPVPKGERPDRVVYEPEGADAAEWKVPAKG</sequence>
<dbReference type="PROSITE" id="PS51257">
    <property type="entry name" value="PROKAR_LIPOPROTEIN"/>
    <property type="match status" value="1"/>
</dbReference>
<dbReference type="EMBL" id="CP048882">
    <property type="protein sequence ID" value="QPP07564.1"/>
    <property type="molecule type" value="Genomic_DNA"/>
</dbReference>
<dbReference type="AlphaFoldDB" id="A0A7T1T719"/>
<feature type="compositionally biased region" description="Polar residues" evidence="1">
    <location>
        <begin position="44"/>
        <end position="53"/>
    </location>
</feature>
<keyword evidence="4" id="KW-1185">Reference proteome</keyword>
<feature type="compositionally biased region" description="Polar residues" evidence="1">
    <location>
        <begin position="18"/>
        <end position="28"/>
    </location>
</feature>
<evidence type="ECO:0000313" key="3">
    <source>
        <dbReference type="EMBL" id="QPP07564.1"/>
    </source>
</evidence>
<evidence type="ECO:0000256" key="1">
    <source>
        <dbReference type="SAM" id="MobiDB-lite"/>
    </source>
</evidence>
<proteinExistence type="predicted"/>
<name>A0A7T1T719_9ACTN</name>
<feature type="region of interest" description="Disordered" evidence="1">
    <location>
        <begin position="18"/>
        <end position="60"/>
    </location>
</feature>
<protein>
    <submittedName>
        <fullName evidence="3">DUF4352 domain-containing protein</fullName>
    </submittedName>
</protein>
<feature type="chain" id="PRO_5032454932" evidence="2">
    <location>
        <begin position="28"/>
        <end position="191"/>
    </location>
</feature>
<evidence type="ECO:0000313" key="4">
    <source>
        <dbReference type="Proteomes" id="UP000595046"/>
    </source>
</evidence>
<dbReference type="RefSeq" id="WP_197351373.1">
    <property type="nucleotide sequence ID" value="NZ_CP048882.1"/>
</dbReference>
<evidence type="ECO:0000256" key="2">
    <source>
        <dbReference type="SAM" id="SignalP"/>
    </source>
</evidence>
<organism evidence="3 4">
    <name type="scientific">Streptomyces bathyalis</name>
    <dbReference type="NCBI Taxonomy" id="2710756"/>
    <lineage>
        <taxon>Bacteria</taxon>
        <taxon>Bacillati</taxon>
        <taxon>Actinomycetota</taxon>
        <taxon>Actinomycetes</taxon>
        <taxon>Kitasatosporales</taxon>
        <taxon>Streptomycetaceae</taxon>
        <taxon>Streptomyces</taxon>
    </lineage>
</organism>
<feature type="signal peptide" evidence="2">
    <location>
        <begin position="1"/>
        <end position="27"/>
    </location>
</feature>
<gene>
    <name evidence="3" type="ORF">G4Z16_15515</name>
</gene>
<dbReference type="Proteomes" id="UP000595046">
    <property type="component" value="Chromosome"/>
</dbReference>
<reference evidence="4" key="1">
    <citation type="submission" date="2020-02" db="EMBL/GenBank/DDBJ databases">
        <title>Streptomyces sp. ASO4wet.</title>
        <authorList>
            <person name="Risdian C."/>
            <person name="Landwehr W."/>
            <person name="Schupp P."/>
            <person name="Wink J."/>
        </authorList>
    </citation>
    <scope>NUCLEOTIDE SEQUENCE [LARGE SCALE GENOMIC DNA]</scope>
    <source>
        <strain evidence="4">ASO4wet</strain>
    </source>
</reference>
<dbReference type="KEGG" id="sbat:G4Z16_15515"/>
<feature type="compositionally biased region" description="Basic and acidic residues" evidence="1">
    <location>
        <begin position="30"/>
        <end position="42"/>
    </location>
</feature>